<keyword evidence="6" id="KW-0614">Plasmid</keyword>
<evidence type="ECO:0000256" key="2">
    <source>
        <dbReference type="ARBA" id="ARBA00022723"/>
    </source>
</evidence>
<keyword evidence="2" id="KW-0479">Metal-binding</keyword>
<dbReference type="AlphaFoldDB" id="A0A1B2EQS6"/>
<dbReference type="KEGG" id="moc:BB934_28750"/>
<evidence type="ECO:0000256" key="1">
    <source>
        <dbReference type="ARBA" id="ARBA00001947"/>
    </source>
</evidence>
<evidence type="ECO:0000256" key="3">
    <source>
        <dbReference type="ARBA" id="ARBA00022801"/>
    </source>
</evidence>
<organism evidence="6">
    <name type="scientific">Microvirga ossetica</name>
    <dbReference type="NCBI Taxonomy" id="1882682"/>
    <lineage>
        <taxon>Bacteria</taxon>
        <taxon>Pseudomonadati</taxon>
        <taxon>Pseudomonadota</taxon>
        <taxon>Alphaproteobacteria</taxon>
        <taxon>Hyphomicrobiales</taxon>
        <taxon>Methylobacteriaceae</taxon>
        <taxon>Microvirga</taxon>
    </lineage>
</organism>
<evidence type="ECO:0000256" key="4">
    <source>
        <dbReference type="ARBA" id="ARBA00022833"/>
    </source>
</evidence>
<evidence type="ECO:0000256" key="5">
    <source>
        <dbReference type="ARBA" id="ARBA00024029"/>
    </source>
</evidence>
<comment type="cofactor">
    <cofactor evidence="1">
        <name>Zn(2+)</name>
        <dbReference type="ChEBI" id="CHEBI:29105"/>
    </cofactor>
</comment>
<proteinExistence type="inferred from homology"/>
<evidence type="ECO:0000313" key="6">
    <source>
        <dbReference type="EMBL" id="ANY82311.1"/>
    </source>
</evidence>
<dbReference type="GO" id="GO:0009231">
    <property type="term" value="P:riboflavin biosynthetic process"/>
    <property type="evidence" value="ECO:0007669"/>
    <property type="project" value="TreeGrafter"/>
</dbReference>
<sequence>MMQVLWQNLTAAELRDRAGRGAIVLLPVASTEQHGPHLATGVDDVLCSEVCRRAALKLAGQNVPVVVAPTIGIGLAEHHMAFGGSLTLTLPTYHALLRDLCDSILRAGFGRILIVNGHGGNMSALNALTVELTRELKAPIATTSYWLLANEAFAEILEDQQSVLHACEAETSMMMAVRPDLVDVAELPNALGPQASGAGSVLSPPLHRWRSFQEFAPTGVIGDARRSSADKGERLLEAASSALADQLALGKPWN</sequence>
<keyword evidence="4" id="KW-0862">Zinc</keyword>
<dbReference type="PANTHER" id="PTHR35005:SF1">
    <property type="entry name" value="2-AMINO-5-FORMYLAMINO-6-RIBOSYLAMINOPYRIMIDIN-4(3H)-ONE 5'-MONOPHOSPHATE DEFORMYLASE"/>
    <property type="match status" value="1"/>
</dbReference>
<accession>A0A1B2EQS6</accession>
<geneLocation type="plasmid" evidence="6">
    <name>unnamed1</name>
</geneLocation>
<dbReference type="EMBL" id="CP016617">
    <property type="protein sequence ID" value="ANY82311.1"/>
    <property type="molecule type" value="Genomic_DNA"/>
</dbReference>
<dbReference type="Gene3D" id="3.40.50.10310">
    <property type="entry name" value="Creatininase"/>
    <property type="match status" value="1"/>
</dbReference>
<dbReference type="InterPro" id="IPR024087">
    <property type="entry name" value="Creatininase-like_sf"/>
</dbReference>
<dbReference type="GO" id="GO:0046872">
    <property type="term" value="F:metal ion binding"/>
    <property type="evidence" value="ECO:0007669"/>
    <property type="project" value="UniProtKB-KW"/>
</dbReference>
<protein>
    <submittedName>
        <fullName evidence="6">Creatininase</fullName>
    </submittedName>
</protein>
<gene>
    <name evidence="6" type="ORF">BB934_28750</name>
</gene>
<dbReference type="InterPro" id="IPR003785">
    <property type="entry name" value="Creatininase/forma_Hydrolase"/>
</dbReference>
<keyword evidence="3" id="KW-0378">Hydrolase</keyword>
<dbReference type="PANTHER" id="PTHR35005">
    <property type="entry name" value="3-DEHYDRO-SCYLLO-INOSOSE HYDROLASE"/>
    <property type="match status" value="1"/>
</dbReference>
<dbReference type="SUPFAM" id="SSF102215">
    <property type="entry name" value="Creatininase"/>
    <property type="match status" value="1"/>
</dbReference>
<reference evidence="6" key="1">
    <citation type="submission" date="2016-07" db="EMBL/GenBank/DDBJ databases">
        <title>Microvirga ossetica sp. nov. a new species of rhizobia isolated from root nodules of the legume species Vicia alpestris Steven originated from North Ossetia region in the Caucasus.</title>
        <authorList>
            <person name="Safronova V.I."/>
            <person name="Kuznetsova I.G."/>
            <person name="Sazanova A.L."/>
            <person name="Belimov A."/>
            <person name="Andronov E."/>
            <person name="Osledkin Y.S."/>
            <person name="Onishchuk O.P."/>
            <person name="Kurchak O.N."/>
            <person name="Shaposhnikov A.I."/>
            <person name="Willems A."/>
            <person name="Tikhonovich I.A."/>
        </authorList>
    </citation>
    <scope>NUCLEOTIDE SEQUENCE [LARGE SCALE GENOMIC DNA]</scope>
    <source>
        <strain evidence="6">V5/3M</strain>
        <plasmid evidence="6">unnamed1</plasmid>
    </source>
</reference>
<dbReference type="GO" id="GO:0016811">
    <property type="term" value="F:hydrolase activity, acting on carbon-nitrogen (but not peptide) bonds, in linear amides"/>
    <property type="evidence" value="ECO:0007669"/>
    <property type="project" value="TreeGrafter"/>
</dbReference>
<name>A0A1B2EQS6_9HYPH</name>
<dbReference type="OrthoDB" id="9801445at2"/>
<dbReference type="Pfam" id="PF02633">
    <property type="entry name" value="Creatininase"/>
    <property type="match status" value="1"/>
</dbReference>
<comment type="similarity">
    <text evidence="5">Belongs to the creatininase superfamily.</text>
</comment>